<evidence type="ECO:0000256" key="1">
    <source>
        <dbReference type="ARBA" id="ARBA00004123"/>
    </source>
</evidence>
<dbReference type="InterPro" id="IPR010402">
    <property type="entry name" value="CCT_domain"/>
</dbReference>
<proteinExistence type="predicted"/>
<feature type="compositionally biased region" description="Low complexity" evidence="4">
    <location>
        <begin position="61"/>
        <end position="74"/>
    </location>
</feature>
<evidence type="ECO:0000313" key="6">
    <source>
        <dbReference type="EMBL" id="CAL1403223.1"/>
    </source>
</evidence>
<sequence>MYGNQTAADFLLFPSAATMDTDQAAATSPFLPPAAASHHLPSAALLQHYQHALSARILMDSPAGQHQSSSSCSSSPPPPPNTTSSSGLPGSGPMQRSLSSHSLAHELYLAAGRGGAEQCYVEDSSAAVRRVFSAGDLHQGQYYQHRSSSNGGSRGESPLSSESSVIIESMSRACKYTPEEKQQRIERYRTKRNHRNFNKKIKYECRKTLADSRPRIRGRFARNDEIITDHNGLDHVSGDHHHQYQYQYQYQDQIQEQQWSSSNQNYGEECYDAEEEDDDNYWVNFLNAANSFP</sequence>
<feature type="region of interest" description="Disordered" evidence="4">
    <location>
        <begin position="142"/>
        <end position="163"/>
    </location>
</feature>
<evidence type="ECO:0000256" key="3">
    <source>
        <dbReference type="PROSITE-ProRule" id="PRU00357"/>
    </source>
</evidence>
<feature type="domain" description="CCT" evidence="5">
    <location>
        <begin position="181"/>
        <end position="223"/>
    </location>
</feature>
<keyword evidence="2 3" id="KW-0539">Nucleus</keyword>
<reference evidence="6 7" key="1">
    <citation type="submission" date="2024-04" db="EMBL/GenBank/DDBJ databases">
        <authorList>
            <person name="Fracassetti M."/>
        </authorList>
    </citation>
    <scope>NUCLEOTIDE SEQUENCE [LARGE SCALE GENOMIC DNA]</scope>
</reference>
<feature type="compositionally biased region" description="Low complexity" evidence="4">
    <location>
        <begin position="82"/>
        <end position="93"/>
    </location>
</feature>
<protein>
    <recommendedName>
        <fullName evidence="5">CCT domain-containing protein</fullName>
    </recommendedName>
</protein>
<name>A0AAV2G080_9ROSI</name>
<evidence type="ECO:0000313" key="7">
    <source>
        <dbReference type="Proteomes" id="UP001497516"/>
    </source>
</evidence>
<dbReference type="EMBL" id="OZ034820">
    <property type="protein sequence ID" value="CAL1403223.1"/>
    <property type="molecule type" value="Genomic_DNA"/>
</dbReference>
<accession>A0AAV2G080</accession>
<gene>
    <name evidence="6" type="ORF">LTRI10_LOCUS43169</name>
</gene>
<dbReference type="GO" id="GO:0009909">
    <property type="term" value="P:regulation of flower development"/>
    <property type="evidence" value="ECO:0007669"/>
    <property type="project" value="InterPro"/>
</dbReference>
<dbReference type="GO" id="GO:0005634">
    <property type="term" value="C:nucleus"/>
    <property type="evidence" value="ECO:0007669"/>
    <property type="project" value="UniProtKB-SubCell"/>
</dbReference>
<dbReference type="PANTHER" id="PTHR31319:SF114">
    <property type="entry name" value="OS12G0262400 PROTEIN"/>
    <property type="match status" value="1"/>
</dbReference>
<dbReference type="InterPro" id="IPR045281">
    <property type="entry name" value="CONSTANS-like"/>
</dbReference>
<evidence type="ECO:0000256" key="2">
    <source>
        <dbReference type="ARBA" id="ARBA00023242"/>
    </source>
</evidence>
<comment type="subcellular location">
    <subcellularLocation>
        <location evidence="1 3">Nucleus</location>
    </subcellularLocation>
</comment>
<feature type="region of interest" description="Disordered" evidence="4">
    <location>
        <begin position="61"/>
        <end position="99"/>
    </location>
</feature>
<evidence type="ECO:0000256" key="4">
    <source>
        <dbReference type="SAM" id="MobiDB-lite"/>
    </source>
</evidence>
<feature type="compositionally biased region" description="Low complexity" evidence="4">
    <location>
        <begin position="146"/>
        <end position="163"/>
    </location>
</feature>
<dbReference type="Proteomes" id="UP001497516">
    <property type="component" value="Chromosome 7"/>
</dbReference>
<evidence type="ECO:0000259" key="5">
    <source>
        <dbReference type="PROSITE" id="PS51017"/>
    </source>
</evidence>
<dbReference type="Pfam" id="PF06203">
    <property type="entry name" value="CCT"/>
    <property type="match status" value="1"/>
</dbReference>
<dbReference type="PANTHER" id="PTHR31319">
    <property type="entry name" value="ZINC FINGER PROTEIN CONSTANS-LIKE 4"/>
    <property type="match status" value="1"/>
</dbReference>
<organism evidence="6 7">
    <name type="scientific">Linum trigynum</name>
    <dbReference type="NCBI Taxonomy" id="586398"/>
    <lineage>
        <taxon>Eukaryota</taxon>
        <taxon>Viridiplantae</taxon>
        <taxon>Streptophyta</taxon>
        <taxon>Embryophyta</taxon>
        <taxon>Tracheophyta</taxon>
        <taxon>Spermatophyta</taxon>
        <taxon>Magnoliopsida</taxon>
        <taxon>eudicotyledons</taxon>
        <taxon>Gunneridae</taxon>
        <taxon>Pentapetalae</taxon>
        <taxon>rosids</taxon>
        <taxon>fabids</taxon>
        <taxon>Malpighiales</taxon>
        <taxon>Linaceae</taxon>
        <taxon>Linum</taxon>
    </lineage>
</organism>
<keyword evidence="7" id="KW-1185">Reference proteome</keyword>
<dbReference type="AlphaFoldDB" id="A0AAV2G080"/>
<dbReference type="PROSITE" id="PS51017">
    <property type="entry name" value="CCT"/>
    <property type="match status" value="1"/>
</dbReference>
<dbReference type="GO" id="GO:0003700">
    <property type="term" value="F:DNA-binding transcription factor activity"/>
    <property type="evidence" value="ECO:0007669"/>
    <property type="project" value="TreeGrafter"/>
</dbReference>